<keyword evidence="4" id="KW-1185">Reference proteome</keyword>
<feature type="transmembrane region" description="Helical" evidence="2">
    <location>
        <begin position="69"/>
        <end position="89"/>
    </location>
</feature>
<keyword evidence="2" id="KW-0812">Transmembrane</keyword>
<dbReference type="EMBL" id="BAABKP010000002">
    <property type="protein sequence ID" value="GAA4796199.1"/>
    <property type="molecule type" value="Genomic_DNA"/>
</dbReference>
<gene>
    <name evidence="3" type="ORF">GCM10023352_14450</name>
</gene>
<proteinExistence type="predicted"/>
<feature type="compositionally biased region" description="Polar residues" evidence="1">
    <location>
        <begin position="25"/>
        <end position="34"/>
    </location>
</feature>
<feature type="transmembrane region" description="Helical" evidence="2">
    <location>
        <begin position="43"/>
        <end position="63"/>
    </location>
</feature>
<evidence type="ECO:0000313" key="3">
    <source>
        <dbReference type="EMBL" id="GAA4796199.1"/>
    </source>
</evidence>
<comment type="caution">
    <text evidence="3">The sequence shown here is derived from an EMBL/GenBank/DDBJ whole genome shotgun (WGS) entry which is preliminary data.</text>
</comment>
<reference evidence="4" key="1">
    <citation type="journal article" date="2019" name="Int. J. Syst. Evol. Microbiol.">
        <title>The Global Catalogue of Microorganisms (GCM) 10K type strain sequencing project: providing services to taxonomists for standard genome sequencing and annotation.</title>
        <authorList>
            <consortium name="The Broad Institute Genomics Platform"/>
            <consortium name="The Broad Institute Genome Sequencing Center for Infectious Disease"/>
            <person name="Wu L."/>
            <person name="Ma J."/>
        </authorList>
    </citation>
    <scope>NUCLEOTIDE SEQUENCE [LARGE SCALE GENOMIC DNA]</scope>
    <source>
        <strain evidence="4">JCM 18541</strain>
    </source>
</reference>
<name>A0ABP9BIP8_9MICC</name>
<evidence type="ECO:0000256" key="2">
    <source>
        <dbReference type="SAM" id="Phobius"/>
    </source>
</evidence>
<keyword evidence="2" id="KW-1133">Transmembrane helix</keyword>
<evidence type="ECO:0000313" key="4">
    <source>
        <dbReference type="Proteomes" id="UP001500187"/>
    </source>
</evidence>
<feature type="compositionally biased region" description="Basic and acidic residues" evidence="1">
    <location>
        <begin position="1"/>
        <end position="14"/>
    </location>
</feature>
<keyword evidence="2" id="KW-0472">Membrane</keyword>
<protein>
    <submittedName>
        <fullName evidence="3">Uncharacterized protein</fullName>
    </submittedName>
</protein>
<accession>A0ABP9BIP8</accession>
<dbReference type="Proteomes" id="UP001500187">
    <property type="component" value="Unassembled WGS sequence"/>
</dbReference>
<evidence type="ECO:0000256" key="1">
    <source>
        <dbReference type="SAM" id="MobiDB-lite"/>
    </source>
</evidence>
<feature type="region of interest" description="Disordered" evidence="1">
    <location>
        <begin position="1"/>
        <end position="36"/>
    </location>
</feature>
<organism evidence="3 4">
    <name type="scientific">Rothia endophytica</name>
    <dbReference type="NCBI Taxonomy" id="1324766"/>
    <lineage>
        <taxon>Bacteria</taxon>
        <taxon>Bacillati</taxon>
        <taxon>Actinomycetota</taxon>
        <taxon>Actinomycetes</taxon>
        <taxon>Micrococcales</taxon>
        <taxon>Micrococcaceae</taxon>
        <taxon>Rothia</taxon>
    </lineage>
</organism>
<sequence>MSDNDRSEAEKRSNVESLGLESGNPPRSGTPQHSGTKEMGSNIALFVLCFGILLGCFYALGTYPEGGWIWWSIAIVLYALAFIIPLWVLPSKTNEAVHSGGTDLYMK</sequence>
<dbReference type="RefSeq" id="WP_345446075.1">
    <property type="nucleotide sequence ID" value="NZ_BAABKP010000002.1"/>
</dbReference>